<accession>A0ABV2T5X0</accession>
<evidence type="ECO:0000259" key="4">
    <source>
        <dbReference type="Pfam" id="PF07715"/>
    </source>
</evidence>
<dbReference type="NCBIfam" id="TIGR04056">
    <property type="entry name" value="OMP_RagA_SusC"/>
    <property type="match status" value="1"/>
</dbReference>
<sequence>MKLRVALGILMWLMVVKLGYAQERFNFNFRNIPLKKALERIERKSACKFLYNNKTIAHHNEVSLQVRNVTLPELLGALLGNTLSFKILRNNLVVIVPVDTKTTLLQFTGIVTDSAGAPLVGATISAKDMNKVLVTENDGTFILEAPPGMVLTVNHLGYYRKEILTGRTTRLNIVLKKEISVLNEVVITALDIRKEARAVGYAVQNIQVAGSHMIRAHNPNVLASLAGKAAGLGVQQAHYMFDDPKIFLRGKRPLIVVDGVPNNSGSWNLNMDDIESITVLKGPVAAALYGQQGANGAIQITGKRGAGNGTRKFSVEYNSTTELQTSFIAIPEAQHEYGPGEYFKYAFKDGRGGGTFDYDYYVWGPRYEGQPITQWNSETDANGNLIPLPWLSRNNNNIKDFLRRGILSTNNVAVSSKTDQGDFRLSLTQLYQKGIVPNTHLGVTTVNLSGGVKLGKKAHIDANLSYNKQYTPNYPSINYGPESPIYELVIWNGSNFDINDPRLRNYWYPGKEGTQQQWVEYQHYNNPWFNAYEYLKAYYKDVFTGYTSLSYKFNDRFDAQFKTAINTFYINQQHSYPVSGLYYGRDYYKVGGYSESYDHYSQTNTAVMLNMQQPIGDKMGIKASVGSSLETIQTKGISANTSGGLVVPGIYTLQNSVNPISSAFTNKTNARVLSAYGYVDIHYKHLLFLNMTGRMDRNSNMPERYSTYFYPQASVSAILSDAIKFPRPFSFVKLKAAVTSVAEGLGPYALSEVYSKGTTWGENPSLQFAANNILYDKQIKPAYNTSYEAGLEMGFFNNQIALKSQFYKTFDGPQIFPLPISEASGYSTFQTNGLVVERRGIELELNARPLQSGAFKWNMLVNWGTNVGYLRKVYNERSSYARIKTGERYDQLFIHAFERNPQTGALLYYSDGTPAVDSQRLAFYGYTNPDWTMGTTQMLSYKKWSLALEFDGSYGGKIFNFVNYKMWQSGTHEASANYYRYQDWLNRDKPGYKGTRVGVGDIVVSGEVLRDQAGNIISDNRKFAPNTTPVLEQIWANSYGASDEINYQSKTYFKLRGITLTYQLPEKVVNNSKLITGGSISFIARNVLYFSHTRQIDLDRWTYTGQSDLEEPSVRSVGINVNLKF</sequence>
<comment type="caution">
    <text evidence="5">The sequence shown here is derived from an EMBL/GenBank/DDBJ whole genome shotgun (WGS) entry which is preliminary data.</text>
</comment>
<dbReference type="Proteomes" id="UP001549749">
    <property type="component" value="Unassembled WGS sequence"/>
</dbReference>
<proteinExistence type="predicted"/>
<dbReference type="RefSeq" id="WP_354661051.1">
    <property type="nucleotide sequence ID" value="NZ_JBEXAC010000001.1"/>
</dbReference>
<keyword evidence="6" id="KW-1185">Reference proteome</keyword>
<dbReference type="InterPro" id="IPR036942">
    <property type="entry name" value="Beta-barrel_TonB_sf"/>
</dbReference>
<dbReference type="InterPro" id="IPR023996">
    <property type="entry name" value="TonB-dep_OMP_SusC/RagA"/>
</dbReference>
<dbReference type="InterPro" id="IPR012910">
    <property type="entry name" value="Plug_dom"/>
</dbReference>
<reference evidence="5 6" key="1">
    <citation type="submission" date="2024-06" db="EMBL/GenBank/DDBJ databases">
        <title>Chitinophaga defluvii sp. nov., isolated from municipal sewage.</title>
        <authorList>
            <person name="Zhang L."/>
        </authorList>
    </citation>
    <scope>NUCLEOTIDE SEQUENCE [LARGE SCALE GENOMIC DNA]</scope>
    <source>
        <strain evidence="5 6">H8</strain>
    </source>
</reference>
<organism evidence="5 6">
    <name type="scientific">Chitinophaga defluvii</name>
    <dbReference type="NCBI Taxonomy" id="3163343"/>
    <lineage>
        <taxon>Bacteria</taxon>
        <taxon>Pseudomonadati</taxon>
        <taxon>Bacteroidota</taxon>
        <taxon>Chitinophagia</taxon>
        <taxon>Chitinophagales</taxon>
        <taxon>Chitinophagaceae</taxon>
        <taxon>Chitinophaga</taxon>
    </lineage>
</organism>
<dbReference type="Gene3D" id="2.60.40.1120">
    <property type="entry name" value="Carboxypeptidase-like, regulatory domain"/>
    <property type="match status" value="1"/>
</dbReference>
<gene>
    <name evidence="5" type="ORF">ABR189_13595</name>
</gene>
<dbReference type="Gene3D" id="2.170.130.10">
    <property type="entry name" value="TonB-dependent receptor, plug domain"/>
    <property type="match status" value="1"/>
</dbReference>
<keyword evidence="3" id="KW-0998">Cell outer membrane</keyword>
<name>A0ABV2T5X0_9BACT</name>
<keyword evidence="2" id="KW-0472">Membrane</keyword>
<dbReference type="Pfam" id="PF07715">
    <property type="entry name" value="Plug"/>
    <property type="match status" value="1"/>
</dbReference>
<feature type="domain" description="TonB-dependent receptor plug" evidence="4">
    <location>
        <begin position="204"/>
        <end position="297"/>
    </location>
</feature>
<dbReference type="InterPro" id="IPR037066">
    <property type="entry name" value="Plug_dom_sf"/>
</dbReference>
<dbReference type="Gene3D" id="2.40.170.20">
    <property type="entry name" value="TonB-dependent receptor, beta-barrel domain"/>
    <property type="match status" value="1"/>
</dbReference>
<evidence type="ECO:0000256" key="1">
    <source>
        <dbReference type="ARBA" id="ARBA00004442"/>
    </source>
</evidence>
<evidence type="ECO:0000256" key="2">
    <source>
        <dbReference type="ARBA" id="ARBA00023136"/>
    </source>
</evidence>
<dbReference type="Pfam" id="PF13715">
    <property type="entry name" value="CarbopepD_reg_2"/>
    <property type="match status" value="1"/>
</dbReference>
<comment type="subcellular location">
    <subcellularLocation>
        <location evidence="1">Cell outer membrane</location>
    </subcellularLocation>
</comment>
<dbReference type="SUPFAM" id="SSF56935">
    <property type="entry name" value="Porins"/>
    <property type="match status" value="1"/>
</dbReference>
<evidence type="ECO:0000256" key="3">
    <source>
        <dbReference type="ARBA" id="ARBA00023237"/>
    </source>
</evidence>
<dbReference type="EMBL" id="JBEXAC010000001">
    <property type="protein sequence ID" value="MET6998416.1"/>
    <property type="molecule type" value="Genomic_DNA"/>
</dbReference>
<protein>
    <submittedName>
        <fullName evidence="5">SusC/RagA family TonB-linked outer membrane protein</fullName>
    </submittedName>
</protein>
<evidence type="ECO:0000313" key="5">
    <source>
        <dbReference type="EMBL" id="MET6998416.1"/>
    </source>
</evidence>
<dbReference type="SUPFAM" id="SSF49464">
    <property type="entry name" value="Carboxypeptidase regulatory domain-like"/>
    <property type="match status" value="1"/>
</dbReference>
<evidence type="ECO:0000313" key="6">
    <source>
        <dbReference type="Proteomes" id="UP001549749"/>
    </source>
</evidence>
<dbReference type="InterPro" id="IPR008969">
    <property type="entry name" value="CarboxyPept-like_regulatory"/>
</dbReference>